<keyword evidence="4" id="KW-1185">Reference proteome</keyword>
<dbReference type="InterPro" id="IPR023393">
    <property type="entry name" value="START-like_dom_sf"/>
</dbReference>
<feature type="domain" description="Activator of Hsp90 ATPase homologue 1/2-like C-terminal" evidence="2">
    <location>
        <begin position="25"/>
        <end position="133"/>
    </location>
</feature>
<comment type="caution">
    <text evidence="3">The sequence shown here is derived from an EMBL/GenBank/DDBJ whole genome shotgun (WGS) entry which is preliminary data.</text>
</comment>
<protein>
    <submittedName>
        <fullName evidence="3">ATPase</fullName>
    </submittedName>
</protein>
<dbReference type="Proteomes" id="UP000070620">
    <property type="component" value="Unassembled WGS sequence"/>
</dbReference>
<dbReference type="CDD" id="cd08899">
    <property type="entry name" value="SRPBCC_CalC_Aha1-like_6"/>
    <property type="match status" value="1"/>
</dbReference>
<dbReference type="SUPFAM" id="SSF55961">
    <property type="entry name" value="Bet v1-like"/>
    <property type="match status" value="1"/>
</dbReference>
<accession>A0A136PSD4</accession>
<evidence type="ECO:0000259" key="2">
    <source>
        <dbReference type="Pfam" id="PF08327"/>
    </source>
</evidence>
<reference evidence="3 4" key="1">
    <citation type="submission" date="2016-01" db="EMBL/GenBank/DDBJ databases">
        <title>Whole genome sequence and analysis of Micromonospora rosaria DSM 803, which can produce antibacterial substance rosamicin.</title>
        <authorList>
            <person name="Yang H."/>
            <person name="He X."/>
            <person name="Zhu D."/>
        </authorList>
    </citation>
    <scope>NUCLEOTIDE SEQUENCE [LARGE SCALE GENOMIC DNA]</scope>
    <source>
        <strain evidence="3 4">DSM 803</strain>
    </source>
</reference>
<dbReference type="Gene3D" id="3.30.530.20">
    <property type="match status" value="1"/>
</dbReference>
<dbReference type="AlphaFoldDB" id="A0A136PSD4"/>
<sequence length="161" mass="17357">MGTDVTLDTSGPDGPVLHVARRYPHPPTRVWAALTTGAELSRWFPCRVEIDARPGGSLTLDFGDGAPETAPITEFDPPRVLAFTWSGEHLRWTLAEDGDGCLLRLSNTVLDPDWTAHTAAGWDRCLADLAATLAGRTAPPGGGPDEALIAHYRRVLPPARR</sequence>
<evidence type="ECO:0000313" key="4">
    <source>
        <dbReference type="Proteomes" id="UP000070620"/>
    </source>
</evidence>
<dbReference type="OrthoDB" id="9803476at2"/>
<dbReference type="EMBL" id="LRQV01000042">
    <property type="protein sequence ID" value="KXK61390.1"/>
    <property type="molecule type" value="Genomic_DNA"/>
</dbReference>
<dbReference type="InterPro" id="IPR013538">
    <property type="entry name" value="ASHA1/2-like_C"/>
</dbReference>
<proteinExistence type="inferred from homology"/>
<dbReference type="RefSeq" id="WP_067365285.1">
    <property type="nucleotide sequence ID" value="NZ_JBIUBN010000006.1"/>
</dbReference>
<name>A0A136PSD4_9ACTN</name>
<organism evidence="3 4">
    <name type="scientific">Micromonospora rosaria</name>
    <dbReference type="NCBI Taxonomy" id="47874"/>
    <lineage>
        <taxon>Bacteria</taxon>
        <taxon>Bacillati</taxon>
        <taxon>Actinomycetota</taxon>
        <taxon>Actinomycetes</taxon>
        <taxon>Micromonosporales</taxon>
        <taxon>Micromonosporaceae</taxon>
        <taxon>Micromonospora</taxon>
    </lineage>
</organism>
<evidence type="ECO:0000256" key="1">
    <source>
        <dbReference type="ARBA" id="ARBA00006817"/>
    </source>
</evidence>
<comment type="similarity">
    <text evidence="1">Belongs to the AHA1 family.</text>
</comment>
<gene>
    <name evidence="3" type="ORF">AWW66_13840</name>
</gene>
<dbReference type="Pfam" id="PF08327">
    <property type="entry name" value="AHSA1"/>
    <property type="match status" value="1"/>
</dbReference>
<evidence type="ECO:0000313" key="3">
    <source>
        <dbReference type="EMBL" id="KXK61390.1"/>
    </source>
</evidence>